<evidence type="ECO:0000313" key="3">
    <source>
        <dbReference type="Proteomes" id="UP000185511"/>
    </source>
</evidence>
<proteinExistence type="predicted"/>
<organism evidence="2 3">
    <name type="scientific">Actinoalloteichus fjordicus</name>
    <dbReference type="NCBI Taxonomy" id="1612552"/>
    <lineage>
        <taxon>Bacteria</taxon>
        <taxon>Bacillati</taxon>
        <taxon>Actinomycetota</taxon>
        <taxon>Actinomycetes</taxon>
        <taxon>Pseudonocardiales</taxon>
        <taxon>Pseudonocardiaceae</taxon>
        <taxon>Actinoalloteichus</taxon>
    </lineage>
</organism>
<dbReference type="RefSeq" id="WP_075739323.1">
    <property type="nucleotide sequence ID" value="NZ_CP016076.1"/>
</dbReference>
<dbReference type="EMBL" id="CP016076">
    <property type="protein sequence ID" value="APU13167.1"/>
    <property type="molecule type" value="Genomic_DNA"/>
</dbReference>
<dbReference type="Gene3D" id="3.30.1310.10">
    <property type="entry name" value="Nucleoid-associated protein YbaB-like domain"/>
    <property type="match status" value="1"/>
</dbReference>
<dbReference type="Pfam" id="PF02575">
    <property type="entry name" value="YbaB_DNA_bd"/>
    <property type="match status" value="1"/>
</dbReference>
<dbReference type="SUPFAM" id="SSF82607">
    <property type="entry name" value="YbaB-like"/>
    <property type="match status" value="1"/>
</dbReference>
<dbReference type="KEGG" id="acad:UA74_05455"/>
<dbReference type="AlphaFoldDB" id="A0AAC9L8R6"/>
<protein>
    <submittedName>
        <fullName evidence="2">Uncharacterized protein</fullName>
    </submittedName>
</protein>
<keyword evidence="3" id="KW-1185">Reference proteome</keyword>
<dbReference type="InterPro" id="IPR004401">
    <property type="entry name" value="YbaB/EbfC"/>
</dbReference>
<evidence type="ECO:0000256" key="1">
    <source>
        <dbReference type="SAM" id="MobiDB-lite"/>
    </source>
</evidence>
<gene>
    <name evidence="2" type="ORF">UA74_05455</name>
</gene>
<feature type="region of interest" description="Disordered" evidence="1">
    <location>
        <begin position="125"/>
        <end position="178"/>
    </location>
</feature>
<dbReference type="Proteomes" id="UP000185511">
    <property type="component" value="Chromosome"/>
</dbReference>
<name>A0AAC9L8R6_9PSEU</name>
<reference evidence="3" key="1">
    <citation type="submission" date="2016-06" db="EMBL/GenBank/DDBJ databases">
        <title>Complete genome sequence of Actinoalloteichus fjordicus DSM 46855 (=ADI127-17), type strain of the new species Actinoalloteichus fjordicus.</title>
        <authorList>
            <person name="Ruckert C."/>
            <person name="Nouioui I."/>
            <person name="Willmese J."/>
            <person name="van Wezel G."/>
            <person name="Klenk H.-P."/>
            <person name="Kalinowski J."/>
            <person name="Zotchev S.B."/>
        </authorList>
    </citation>
    <scope>NUCLEOTIDE SEQUENCE [LARGE SCALE GENOMIC DNA]</scope>
    <source>
        <strain evidence="3">ADI127-7</strain>
    </source>
</reference>
<dbReference type="InterPro" id="IPR036894">
    <property type="entry name" value="YbaB-like_sf"/>
</dbReference>
<feature type="compositionally biased region" description="Acidic residues" evidence="1">
    <location>
        <begin position="158"/>
        <end position="168"/>
    </location>
</feature>
<sequence>MTNPSSRRAELEARNAAMRENMTSLLEGIGRQTEQLKQAQEQALATTGRATSRDGLVTVAVNSAGIVTDLQLSSAAFRSTTPLKLSETIVLTMQAAARNARAQADEAFAPIMADMPDLPDFFAGAPSLKGLIPPAPEVPSRAPRDDDDDEGTTRAAADDDEDEDDDDALASRWEERYS</sequence>
<accession>A0AAC9L8R6</accession>
<dbReference type="GO" id="GO:0003677">
    <property type="term" value="F:DNA binding"/>
    <property type="evidence" value="ECO:0007669"/>
    <property type="project" value="InterPro"/>
</dbReference>
<evidence type="ECO:0000313" key="2">
    <source>
        <dbReference type="EMBL" id="APU13167.1"/>
    </source>
</evidence>